<evidence type="ECO:0000313" key="3">
    <source>
        <dbReference type="Proteomes" id="UP000030185"/>
    </source>
</evidence>
<keyword evidence="1" id="KW-0472">Membrane</keyword>
<keyword evidence="3" id="KW-1185">Reference proteome</keyword>
<dbReference type="AlphaFoldDB" id="A0A098LCN9"/>
<dbReference type="Proteomes" id="UP000030185">
    <property type="component" value="Unassembled WGS sequence"/>
</dbReference>
<gene>
    <name evidence="2" type="ORF">MYP_1101</name>
</gene>
<dbReference type="EMBL" id="BBLT01000002">
    <property type="protein sequence ID" value="GAL83873.1"/>
    <property type="molecule type" value="Genomic_DNA"/>
</dbReference>
<keyword evidence="1" id="KW-0812">Transmembrane</keyword>
<protein>
    <submittedName>
        <fullName evidence="2">Uncharacterized protein</fullName>
    </submittedName>
</protein>
<sequence length="72" mass="7849">MTQNNKQALKNTKSNSFRLVGWALIGAIVFGIPAGMLGYYTNIDRLVGFGAGIGILIVMIYKNDKEKQSKGN</sequence>
<feature type="transmembrane region" description="Helical" evidence="1">
    <location>
        <begin position="20"/>
        <end position="40"/>
    </location>
</feature>
<feature type="transmembrane region" description="Helical" evidence="1">
    <location>
        <begin position="46"/>
        <end position="63"/>
    </location>
</feature>
<proteinExistence type="predicted"/>
<comment type="caution">
    <text evidence="2">The sequence shown here is derived from an EMBL/GenBank/DDBJ whole genome shotgun (WGS) entry which is preliminary data.</text>
</comment>
<evidence type="ECO:0000256" key="1">
    <source>
        <dbReference type="SAM" id="Phobius"/>
    </source>
</evidence>
<keyword evidence="1" id="KW-1133">Transmembrane helix</keyword>
<name>A0A098LCN9_9BACT</name>
<reference evidence="2 3" key="1">
    <citation type="submission" date="2014-09" db="EMBL/GenBank/DDBJ databases">
        <title>Sporocytophaga myxococcoides PG-01 genome sequencing.</title>
        <authorList>
            <person name="Liu L."/>
            <person name="Gao P.J."/>
            <person name="Chen G.J."/>
            <person name="Wang L.S."/>
        </authorList>
    </citation>
    <scope>NUCLEOTIDE SEQUENCE [LARGE SCALE GENOMIC DNA]</scope>
    <source>
        <strain evidence="2 3">PG-01</strain>
    </source>
</reference>
<accession>A0A098LCN9</accession>
<organism evidence="2 3">
    <name type="scientific">Sporocytophaga myxococcoides</name>
    <dbReference type="NCBI Taxonomy" id="153721"/>
    <lineage>
        <taxon>Bacteria</taxon>
        <taxon>Pseudomonadati</taxon>
        <taxon>Bacteroidota</taxon>
        <taxon>Cytophagia</taxon>
        <taxon>Cytophagales</taxon>
        <taxon>Cytophagaceae</taxon>
        <taxon>Sporocytophaga</taxon>
    </lineage>
</organism>
<evidence type="ECO:0000313" key="2">
    <source>
        <dbReference type="EMBL" id="GAL83873.1"/>
    </source>
</evidence>